<dbReference type="EMBL" id="RIBZ01000873">
    <property type="protein sequence ID" value="RNF80010.1"/>
    <property type="molecule type" value="Genomic_DNA"/>
</dbReference>
<evidence type="ECO:0000313" key="5">
    <source>
        <dbReference type="Proteomes" id="UP000275401"/>
    </source>
</evidence>
<dbReference type="RefSeq" id="WP_123108370.1">
    <property type="nucleotide sequence ID" value="NZ_RIBZ01000873.1"/>
</dbReference>
<feature type="binding site" evidence="3">
    <location>
        <position position="59"/>
    </location>
    <ligand>
        <name>substrate</name>
    </ligand>
</feature>
<feature type="binding site" evidence="3">
    <location>
        <begin position="83"/>
        <end position="86"/>
    </location>
    <ligand>
        <name>substrate</name>
    </ligand>
</feature>
<dbReference type="PANTHER" id="PTHR46517:SF1">
    <property type="entry name" value="FRUCTOSE-2,6-BISPHOSPHATASE TIGAR"/>
    <property type="match status" value="1"/>
</dbReference>
<proteinExistence type="predicted"/>
<evidence type="ECO:0000256" key="3">
    <source>
        <dbReference type="PIRSR" id="PIRSR613078-2"/>
    </source>
</evidence>
<dbReference type="Pfam" id="PF00300">
    <property type="entry name" value="His_Phos_1"/>
    <property type="match status" value="1"/>
</dbReference>
<feature type="active site" description="Tele-phosphohistidine intermediate" evidence="2">
    <location>
        <position position="10"/>
    </location>
</feature>
<organism evidence="4 5">
    <name type="scientific">Streptomyces botrytidirepellens</name>
    <dbReference type="NCBI Taxonomy" id="2486417"/>
    <lineage>
        <taxon>Bacteria</taxon>
        <taxon>Bacillati</taxon>
        <taxon>Actinomycetota</taxon>
        <taxon>Actinomycetes</taxon>
        <taxon>Kitasatosporales</taxon>
        <taxon>Streptomycetaceae</taxon>
        <taxon>Streptomyces</taxon>
    </lineage>
</organism>
<dbReference type="InterPro" id="IPR051695">
    <property type="entry name" value="Phosphoglycerate_Mutase"/>
</dbReference>
<feature type="binding site" evidence="3">
    <location>
        <begin position="22"/>
        <end position="23"/>
    </location>
    <ligand>
        <name>substrate</name>
    </ligand>
</feature>
<comment type="caution">
    <text evidence="4">The sequence shown here is derived from an EMBL/GenBank/DDBJ whole genome shotgun (WGS) entry which is preliminary data.</text>
</comment>
<keyword evidence="5" id="KW-1185">Reference proteome</keyword>
<dbReference type="Gene3D" id="3.40.50.1240">
    <property type="entry name" value="Phosphoglycerate mutase-like"/>
    <property type="match status" value="1"/>
</dbReference>
<dbReference type="GO" id="GO:0004331">
    <property type="term" value="F:fructose-2,6-bisphosphate 2-phosphatase activity"/>
    <property type="evidence" value="ECO:0007669"/>
    <property type="project" value="TreeGrafter"/>
</dbReference>
<dbReference type="AlphaFoldDB" id="A0A3M8SMG2"/>
<dbReference type="SUPFAM" id="SSF53254">
    <property type="entry name" value="Phosphoglycerate mutase-like"/>
    <property type="match status" value="1"/>
</dbReference>
<dbReference type="InterPro" id="IPR029033">
    <property type="entry name" value="His_PPase_superfam"/>
</dbReference>
<dbReference type="GO" id="GO:0043456">
    <property type="term" value="P:regulation of pentose-phosphate shunt"/>
    <property type="evidence" value="ECO:0007669"/>
    <property type="project" value="TreeGrafter"/>
</dbReference>
<accession>A0A3M8SMG2</accession>
<dbReference type="Proteomes" id="UP000275401">
    <property type="component" value="Unassembled WGS sequence"/>
</dbReference>
<dbReference type="GO" id="GO:0005829">
    <property type="term" value="C:cytosol"/>
    <property type="evidence" value="ECO:0007669"/>
    <property type="project" value="TreeGrafter"/>
</dbReference>
<sequence length="178" mass="20229">MSVEIVFETHAWSQDNDHGIATGWLPGRLSERGRRLAVELGDRRQKDGISAVFTSDLARAVETASLAFEGTDMPVLHDWRLRECDYGDGNGMPAAELHRNRAHYLDQPYPGGESWRQAVDRAGRFLADLPSRWSDTRVLVIGHVATRWAFDHVIDGKPLEDLVNADFGWREGWEYRLD</sequence>
<gene>
    <name evidence="4" type="ORF">EEJ42_47550</name>
</gene>
<evidence type="ECO:0000256" key="1">
    <source>
        <dbReference type="ARBA" id="ARBA00022801"/>
    </source>
</evidence>
<keyword evidence="1" id="KW-0378">Hydrolase</keyword>
<evidence type="ECO:0000313" key="4">
    <source>
        <dbReference type="EMBL" id="RNF80010.1"/>
    </source>
</evidence>
<reference evidence="4 5" key="1">
    <citation type="submission" date="2018-11" db="EMBL/GenBank/DDBJ databases">
        <title>The Potential of Streptomyces as Biocontrol Agents against the Tomato grey mould, Botrytis cinerea (Gray mold) Frontiers in Microbiology.</title>
        <authorList>
            <person name="Li D."/>
        </authorList>
    </citation>
    <scope>NUCLEOTIDE SEQUENCE [LARGE SCALE GENOMIC DNA]</scope>
    <source>
        <strain evidence="4 5">NEAU-LD23</strain>
    </source>
</reference>
<protein>
    <submittedName>
        <fullName evidence="4">Histidine phosphatase family protein</fullName>
    </submittedName>
</protein>
<dbReference type="InterPro" id="IPR013078">
    <property type="entry name" value="His_Pase_superF_clade-1"/>
</dbReference>
<dbReference type="CDD" id="cd07067">
    <property type="entry name" value="HP_PGM_like"/>
    <property type="match status" value="1"/>
</dbReference>
<name>A0A3M8SMG2_9ACTN</name>
<evidence type="ECO:0000256" key="2">
    <source>
        <dbReference type="PIRSR" id="PIRSR613078-1"/>
    </source>
</evidence>
<dbReference type="PANTHER" id="PTHR46517">
    <property type="entry name" value="FRUCTOSE-2,6-BISPHOSPHATASE TIGAR"/>
    <property type="match status" value="1"/>
</dbReference>
<dbReference type="GO" id="GO:0045820">
    <property type="term" value="P:negative regulation of glycolytic process"/>
    <property type="evidence" value="ECO:0007669"/>
    <property type="project" value="TreeGrafter"/>
</dbReference>
<feature type="active site" description="Proton donor/acceptor" evidence="2">
    <location>
        <position position="83"/>
    </location>
</feature>